<feature type="region of interest" description="Disordered" evidence="2">
    <location>
        <begin position="220"/>
        <end position="259"/>
    </location>
</feature>
<dbReference type="Pfam" id="PF04190">
    <property type="entry name" value="GET4"/>
    <property type="match status" value="2"/>
</dbReference>
<evidence type="ECO:0000256" key="1">
    <source>
        <dbReference type="ARBA" id="ARBA00005351"/>
    </source>
</evidence>
<evidence type="ECO:0000313" key="4">
    <source>
        <dbReference type="WBParaSite" id="ACAC_0001013401-mRNA-1"/>
    </source>
</evidence>
<sequence length="259" mass="29341">MLSVKEVLSAIDLAELYAETLLKAKCEASEKIYLQIFSIVGQFCNPSLPMPTPNAQNKFISTCVMWSQAIANKRRERKHGLSELHHVIAQAYSKHQQYANARNHMLFADHPEDFAKLLHKMRENGGSKSSECEMFCVLPCLQVKLFEELVQVYKPHLDVDPMFHNYLGQIGHIFFGIQSSKNKADSFGGLFGNILKGVLGEKKDEELYFSDSDFESTANIIRTETEEAYETAEESDGGDMRDSKEQVKQNAVESFDDLD</sequence>
<dbReference type="GO" id="GO:0071818">
    <property type="term" value="C:BAT3 complex"/>
    <property type="evidence" value="ECO:0007669"/>
    <property type="project" value="TreeGrafter"/>
</dbReference>
<dbReference type="GO" id="GO:0045048">
    <property type="term" value="P:protein insertion into ER membrane"/>
    <property type="evidence" value="ECO:0007669"/>
    <property type="project" value="InterPro"/>
</dbReference>
<organism evidence="3 4">
    <name type="scientific">Angiostrongylus cantonensis</name>
    <name type="common">Rat lungworm</name>
    <dbReference type="NCBI Taxonomy" id="6313"/>
    <lineage>
        <taxon>Eukaryota</taxon>
        <taxon>Metazoa</taxon>
        <taxon>Ecdysozoa</taxon>
        <taxon>Nematoda</taxon>
        <taxon>Chromadorea</taxon>
        <taxon>Rhabditida</taxon>
        <taxon>Rhabditina</taxon>
        <taxon>Rhabditomorpha</taxon>
        <taxon>Strongyloidea</taxon>
        <taxon>Metastrongylidae</taxon>
        <taxon>Angiostrongylus</taxon>
    </lineage>
</organism>
<dbReference type="STRING" id="6313.A0A0K0DGC9"/>
<accession>A0A0K0DGC9</accession>
<evidence type="ECO:0000256" key="2">
    <source>
        <dbReference type="SAM" id="MobiDB-lite"/>
    </source>
</evidence>
<dbReference type="PANTHER" id="PTHR12875:SF0">
    <property type="entry name" value="GOLGI TO ER TRAFFIC PROTEIN 4 HOMOLOG"/>
    <property type="match status" value="1"/>
</dbReference>
<evidence type="ECO:0000313" key="3">
    <source>
        <dbReference type="Proteomes" id="UP000035642"/>
    </source>
</evidence>
<name>A0A0K0DGC9_ANGCA</name>
<reference evidence="4" key="2">
    <citation type="submission" date="2017-02" db="UniProtKB">
        <authorList>
            <consortium name="WormBaseParasite"/>
        </authorList>
    </citation>
    <scope>IDENTIFICATION</scope>
</reference>
<dbReference type="AlphaFoldDB" id="A0A0K0DGC9"/>
<reference evidence="3" key="1">
    <citation type="submission" date="2012-09" db="EMBL/GenBank/DDBJ databases">
        <authorList>
            <person name="Martin A.A."/>
        </authorList>
    </citation>
    <scope>NUCLEOTIDE SEQUENCE</scope>
</reference>
<dbReference type="Gene3D" id="1.25.40.10">
    <property type="entry name" value="Tetratricopeptide repeat domain"/>
    <property type="match status" value="2"/>
</dbReference>
<feature type="compositionally biased region" description="Basic and acidic residues" evidence="2">
    <location>
        <begin position="238"/>
        <end position="247"/>
    </location>
</feature>
<feature type="compositionally biased region" description="Acidic residues" evidence="2">
    <location>
        <begin position="226"/>
        <end position="237"/>
    </location>
</feature>
<protein>
    <submittedName>
        <fullName evidence="4">VPS9 domain-containing protein</fullName>
    </submittedName>
</protein>
<dbReference type="PANTHER" id="PTHR12875">
    <property type="entry name" value="GOLGI TO ER TRAFFIC PROTEIN 4 HOMOLOG"/>
    <property type="match status" value="1"/>
</dbReference>
<dbReference type="InterPro" id="IPR007317">
    <property type="entry name" value="GET4"/>
</dbReference>
<dbReference type="WBParaSite" id="ACAC_0001013401-mRNA-1">
    <property type="protein sequence ID" value="ACAC_0001013401-mRNA-1"/>
    <property type="gene ID" value="ACAC_0001013401"/>
</dbReference>
<proteinExistence type="inferred from homology"/>
<comment type="similarity">
    <text evidence="1">Belongs to the GET4 family.</text>
</comment>
<dbReference type="InterPro" id="IPR011990">
    <property type="entry name" value="TPR-like_helical_dom_sf"/>
</dbReference>
<dbReference type="Proteomes" id="UP000035642">
    <property type="component" value="Unassembled WGS sequence"/>
</dbReference>
<keyword evidence="3" id="KW-1185">Reference proteome</keyword>